<dbReference type="InterPro" id="IPR018724">
    <property type="entry name" value="2OG-Fe_dioxygenase"/>
</dbReference>
<accession>A0A420EA77</accession>
<dbReference type="Proteomes" id="UP000284395">
    <property type="component" value="Unassembled WGS sequence"/>
</dbReference>
<evidence type="ECO:0008006" key="3">
    <source>
        <dbReference type="Google" id="ProtNLM"/>
    </source>
</evidence>
<comment type="caution">
    <text evidence="1">The sequence shown here is derived from an EMBL/GenBank/DDBJ whole genome shotgun (WGS) entry which is preliminary data.</text>
</comment>
<reference evidence="1 2" key="1">
    <citation type="submission" date="2018-09" db="EMBL/GenBank/DDBJ databases">
        <title>Altererythrobacter spongiae sp. nov., isolated from a marine sponge.</title>
        <authorList>
            <person name="Zhuang L."/>
            <person name="Luo L."/>
        </authorList>
    </citation>
    <scope>NUCLEOTIDE SEQUENCE [LARGE SCALE GENOMIC DNA]</scope>
    <source>
        <strain evidence="1 2">HN-Y73</strain>
    </source>
</reference>
<name>A0A420EA77_9SPHN</name>
<dbReference type="OrthoDB" id="6681382at2"/>
<evidence type="ECO:0000313" key="1">
    <source>
        <dbReference type="EMBL" id="RKF17584.1"/>
    </source>
</evidence>
<gene>
    <name evidence="1" type="ORF">D6851_16245</name>
</gene>
<sequence length="238" mass="25791">MTGRLAIASGECIATPPAQLLPPGKLVDPGTPEWAAFARSWDDLPRNTWMADGGTYRRRRYAAFEVAGGKCTHLPHRPHYQERDDNPLNGGIERWFAPMAEDQTGSPLFQALVLGTATLIADASARGPNSWTVEAHQFRIEALSGQPGLPTPEGMHHDGRDWVLILLVGGSDYAGGESRVEDASGACVLEHRLTRPGEALLLDDRTVRHGTTPIESAIPGAPAWRDTLVLTFAQARES</sequence>
<dbReference type="EMBL" id="RAPF01000014">
    <property type="protein sequence ID" value="RKF17584.1"/>
    <property type="molecule type" value="Genomic_DNA"/>
</dbReference>
<dbReference type="Gene3D" id="2.60.120.620">
    <property type="entry name" value="q2cbj1_9rhob like domain"/>
    <property type="match status" value="1"/>
</dbReference>
<keyword evidence="2" id="KW-1185">Reference proteome</keyword>
<protein>
    <recommendedName>
        <fullName evidence="3">2OG-Fe dioxygenase family protein</fullName>
    </recommendedName>
</protein>
<organism evidence="1 2">
    <name type="scientific">Altericroceibacterium spongiae</name>
    <dbReference type="NCBI Taxonomy" id="2320269"/>
    <lineage>
        <taxon>Bacteria</taxon>
        <taxon>Pseudomonadati</taxon>
        <taxon>Pseudomonadota</taxon>
        <taxon>Alphaproteobacteria</taxon>
        <taxon>Sphingomonadales</taxon>
        <taxon>Erythrobacteraceae</taxon>
        <taxon>Altericroceibacterium</taxon>
    </lineage>
</organism>
<evidence type="ECO:0000313" key="2">
    <source>
        <dbReference type="Proteomes" id="UP000284395"/>
    </source>
</evidence>
<dbReference type="AlphaFoldDB" id="A0A420EA77"/>
<dbReference type="GO" id="GO:0051213">
    <property type="term" value="F:dioxygenase activity"/>
    <property type="evidence" value="ECO:0007669"/>
    <property type="project" value="InterPro"/>
</dbReference>
<dbReference type="RefSeq" id="WP_120325962.1">
    <property type="nucleotide sequence ID" value="NZ_RAPF01000014.1"/>
</dbReference>
<dbReference type="Pfam" id="PF10014">
    <property type="entry name" value="2OG-Fe_Oxy_2"/>
    <property type="match status" value="1"/>
</dbReference>
<proteinExistence type="predicted"/>